<accession>A0A6N8JKY8</accession>
<organism evidence="3 4">
    <name type="scientific">Adlercreutzia mucosicola</name>
    <dbReference type="NCBI Taxonomy" id="580026"/>
    <lineage>
        <taxon>Bacteria</taxon>
        <taxon>Bacillati</taxon>
        <taxon>Actinomycetota</taxon>
        <taxon>Coriobacteriia</taxon>
        <taxon>Eggerthellales</taxon>
        <taxon>Eggerthellaceae</taxon>
        <taxon>Adlercreutzia</taxon>
    </lineage>
</organism>
<feature type="domain" description="AAA+ ATPase" evidence="2">
    <location>
        <begin position="217"/>
        <end position="371"/>
    </location>
</feature>
<keyword evidence="3" id="KW-0067">ATP-binding</keyword>
<gene>
    <name evidence="3" type="ORF">GKZ27_03455</name>
</gene>
<dbReference type="CDD" id="cd01130">
    <property type="entry name" value="VirB11-like_ATPase"/>
    <property type="match status" value="1"/>
</dbReference>
<dbReference type="SUPFAM" id="SSF52540">
    <property type="entry name" value="P-loop containing nucleoside triphosphate hydrolases"/>
    <property type="match status" value="1"/>
</dbReference>
<evidence type="ECO:0000259" key="2">
    <source>
        <dbReference type="SMART" id="SM00382"/>
    </source>
</evidence>
<evidence type="ECO:0000313" key="3">
    <source>
        <dbReference type="EMBL" id="MVX60518.1"/>
    </source>
</evidence>
<evidence type="ECO:0000313" key="4">
    <source>
        <dbReference type="Proteomes" id="UP000463388"/>
    </source>
</evidence>
<protein>
    <submittedName>
        <fullName evidence="3">ATP-binding cassette domain-containing protein</fullName>
    </submittedName>
</protein>
<reference evidence="3 4" key="1">
    <citation type="submission" date="2019-12" db="EMBL/GenBank/DDBJ databases">
        <title>Microbes associate with the intestines of laboratory mice.</title>
        <authorList>
            <person name="Navarre W."/>
            <person name="Wong E."/>
        </authorList>
    </citation>
    <scope>NUCLEOTIDE SEQUENCE [LARGE SCALE GENOMIC DNA]</scope>
    <source>
        <strain evidence="3 4">NM66_B29</strain>
    </source>
</reference>
<dbReference type="InterPro" id="IPR003593">
    <property type="entry name" value="AAA+_ATPase"/>
</dbReference>
<dbReference type="RefSeq" id="WP_028027011.1">
    <property type="nucleotide sequence ID" value="NZ_JANJZH010000025.1"/>
</dbReference>
<dbReference type="InterPro" id="IPR050921">
    <property type="entry name" value="T4SS_GSP_E_ATPase"/>
</dbReference>
<dbReference type="PANTHER" id="PTHR30486">
    <property type="entry name" value="TWITCHING MOTILITY PROTEIN PILT"/>
    <property type="match status" value="1"/>
</dbReference>
<dbReference type="Pfam" id="PF00437">
    <property type="entry name" value="T2SSE"/>
    <property type="match status" value="1"/>
</dbReference>
<dbReference type="Proteomes" id="UP000463388">
    <property type="component" value="Unassembled WGS sequence"/>
</dbReference>
<keyword evidence="4" id="KW-1185">Reference proteome</keyword>
<sequence length="443" mass="49420">MSLLERVQAVEQAQSHHDAERERMGIEALRAAVGTIVPLDRVALIMDKNPERARNEIRAACRFLHTQEPWRSLESSVFKELVEGLLATVFGLGPLDELIRDEAVTEIMVNGTRSVFIEREGRLRAVDVRFESDDQVRALIDRILGPLGRRIDESSPLVSARLPQGHRVHAIIPPLAIDGPHLTIRSFTRRVMSLAELRERNSFDATVEQFLVWAVKARKSIAVSGGTGSGKTTLLNALSGHISPDERVITIEDAAELKFDEHPHVVRLEARGRNAEGVGEVTIRELVVNALRMRPDRIIVGECRSDEAIDMLQAMNTGHDGSLTTLHANSPREAVDRLVTMVRYAVDLPLDAIEAQIGNAFDLVIQTARCPGGERCVSEIAAMGFDYDRRRCTLSTLYRRPLRSRTGAWLEYPSWVDDLAAAALAEKKEVRSWVRSLDMRLSA</sequence>
<name>A0A6N8JKY8_9ACTN</name>
<dbReference type="GO" id="GO:0016887">
    <property type="term" value="F:ATP hydrolysis activity"/>
    <property type="evidence" value="ECO:0007669"/>
    <property type="project" value="InterPro"/>
</dbReference>
<dbReference type="Gene3D" id="3.30.450.380">
    <property type="match status" value="1"/>
</dbReference>
<comment type="caution">
    <text evidence="3">The sequence shown here is derived from an EMBL/GenBank/DDBJ whole genome shotgun (WGS) entry which is preliminary data.</text>
</comment>
<keyword evidence="3" id="KW-0547">Nucleotide-binding</keyword>
<dbReference type="InterPro" id="IPR027417">
    <property type="entry name" value="P-loop_NTPase"/>
</dbReference>
<comment type="similarity">
    <text evidence="1">Belongs to the GSP E family.</text>
</comment>
<dbReference type="AlphaFoldDB" id="A0A6N8JKY8"/>
<proteinExistence type="inferred from homology"/>
<dbReference type="EMBL" id="WSRR01000005">
    <property type="protein sequence ID" value="MVX60518.1"/>
    <property type="molecule type" value="Genomic_DNA"/>
</dbReference>
<dbReference type="InterPro" id="IPR001482">
    <property type="entry name" value="T2SS/T4SS_dom"/>
</dbReference>
<dbReference type="Gene3D" id="3.40.50.300">
    <property type="entry name" value="P-loop containing nucleotide triphosphate hydrolases"/>
    <property type="match status" value="1"/>
</dbReference>
<dbReference type="OrthoDB" id="9810761at2"/>
<evidence type="ECO:0000256" key="1">
    <source>
        <dbReference type="ARBA" id="ARBA00006611"/>
    </source>
</evidence>
<dbReference type="GO" id="GO:0005524">
    <property type="term" value="F:ATP binding"/>
    <property type="evidence" value="ECO:0007669"/>
    <property type="project" value="UniProtKB-KW"/>
</dbReference>
<dbReference type="SMART" id="SM00382">
    <property type="entry name" value="AAA"/>
    <property type="match status" value="1"/>
</dbReference>
<dbReference type="PANTHER" id="PTHR30486:SF15">
    <property type="entry name" value="TYPE II_IV SECRETION SYSTEM ATPASE"/>
    <property type="match status" value="1"/>
</dbReference>